<evidence type="ECO:0008006" key="3">
    <source>
        <dbReference type="Google" id="ProtNLM"/>
    </source>
</evidence>
<dbReference type="SUPFAM" id="SSF159121">
    <property type="entry name" value="BC4932-like"/>
    <property type="match status" value="1"/>
</dbReference>
<dbReference type="RefSeq" id="WP_054651120.1">
    <property type="nucleotide sequence ID" value="NZ_AZFJ01000049.1"/>
</dbReference>
<dbReference type="InterPro" id="IPR036166">
    <property type="entry name" value="YxeA-like_sf"/>
</dbReference>
<dbReference type="PANTHER" id="PTHR36433:SF2">
    <property type="entry name" value="YXEA FAMILY PROTEIN"/>
    <property type="match status" value="1"/>
</dbReference>
<proteinExistence type="predicted"/>
<dbReference type="Proteomes" id="UP000051922">
    <property type="component" value="Unassembled WGS sequence"/>
</dbReference>
<sequence length="124" mass="13423">MKRFISIILGIAVVIALVGVGAKFATQNSSSQLAATVDQLNPLVGKDVAYVKTTNPVSVNGYGTPTYRQMAVDRYGRSRTLEFVGVKVLKRGRYLKIDHKGAYVQTYTAVSASSVPEAARNELQ</sequence>
<accession>A0A0R1U397</accession>
<dbReference type="PANTHER" id="PTHR36433">
    <property type="entry name" value="HYPOTHETICAL CYTOSOLIC PROTEIN"/>
    <property type="match status" value="1"/>
</dbReference>
<dbReference type="OrthoDB" id="2199916at2"/>
<keyword evidence="2" id="KW-1185">Reference proteome</keyword>
<dbReference type="PATRIC" id="fig|1423783.4.peg.1407"/>
<dbReference type="InterPro" id="IPR006542">
    <property type="entry name" value="DUF1093"/>
</dbReference>
<dbReference type="STRING" id="1423783.FC50_GL001365"/>
<reference evidence="1 2" key="1">
    <citation type="journal article" date="2015" name="Genome Announc.">
        <title>Expanding the biotechnology potential of lactobacilli through comparative genomics of 213 strains and associated genera.</title>
        <authorList>
            <person name="Sun Z."/>
            <person name="Harris H.M."/>
            <person name="McCann A."/>
            <person name="Guo C."/>
            <person name="Argimon S."/>
            <person name="Zhang W."/>
            <person name="Yang X."/>
            <person name="Jeffery I.B."/>
            <person name="Cooney J.C."/>
            <person name="Kagawa T.F."/>
            <person name="Liu W."/>
            <person name="Song Y."/>
            <person name="Salvetti E."/>
            <person name="Wrobel A."/>
            <person name="Rasinkangas P."/>
            <person name="Parkhill J."/>
            <person name="Rea M.C."/>
            <person name="O'Sullivan O."/>
            <person name="Ritari J."/>
            <person name="Douillard F.P."/>
            <person name="Paul Ross R."/>
            <person name="Yang R."/>
            <person name="Briner A.E."/>
            <person name="Felis G.E."/>
            <person name="de Vos W.M."/>
            <person name="Barrangou R."/>
            <person name="Klaenhammer T.R."/>
            <person name="Caufield P.W."/>
            <person name="Cui Y."/>
            <person name="Zhang H."/>
            <person name="O'Toole P.W."/>
        </authorList>
    </citation>
    <scope>NUCLEOTIDE SEQUENCE [LARGE SCALE GENOMIC DNA]</scope>
    <source>
        <strain evidence="1 2">DSM 15945</strain>
    </source>
</reference>
<dbReference type="EMBL" id="AZFJ01000049">
    <property type="protein sequence ID" value="KRL85962.1"/>
    <property type="molecule type" value="Genomic_DNA"/>
</dbReference>
<comment type="caution">
    <text evidence="1">The sequence shown here is derived from an EMBL/GenBank/DDBJ whole genome shotgun (WGS) entry which is preliminary data.</text>
</comment>
<gene>
    <name evidence="1" type="ORF">FC50_GL001365</name>
</gene>
<dbReference type="AlphaFoldDB" id="A0A0R1U397"/>
<evidence type="ECO:0000313" key="2">
    <source>
        <dbReference type="Proteomes" id="UP000051922"/>
    </source>
</evidence>
<protein>
    <recommendedName>
        <fullName evidence="3">YxeA family protein</fullName>
    </recommendedName>
</protein>
<dbReference type="Gene3D" id="2.40.50.480">
    <property type="match status" value="1"/>
</dbReference>
<dbReference type="Pfam" id="PF06486">
    <property type="entry name" value="DUF1093"/>
    <property type="match status" value="1"/>
</dbReference>
<dbReference type="NCBIfam" id="TIGR01655">
    <property type="entry name" value="yxeA_fam"/>
    <property type="match status" value="1"/>
</dbReference>
<name>A0A0R1U397_9LACO</name>
<organism evidence="1 2">
    <name type="scientific">Lacticaseibacillus pantheris DSM 15945 = JCM 12539 = NBRC 106106</name>
    <dbReference type="NCBI Taxonomy" id="1423783"/>
    <lineage>
        <taxon>Bacteria</taxon>
        <taxon>Bacillati</taxon>
        <taxon>Bacillota</taxon>
        <taxon>Bacilli</taxon>
        <taxon>Lactobacillales</taxon>
        <taxon>Lactobacillaceae</taxon>
        <taxon>Lacticaseibacillus</taxon>
    </lineage>
</organism>
<evidence type="ECO:0000313" key="1">
    <source>
        <dbReference type="EMBL" id="KRL85962.1"/>
    </source>
</evidence>